<dbReference type="InterPro" id="IPR026104">
    <property type="entry name" value="ZNF_C2HC_dom_1C"/>
</dbReference>
<sequence>MDARGISRSLDHVNWWNPEHWKARGPRSISSISLDDADPSEIRNGWLTLRHPQARFQQKQMQEREMKIASLYEAQQARALDRVRHSPSNVGHASPPLPPATHQPGKVRQMFEERRTKAGIDKSYPLQPIHNTDRPAARKPLPNGYNKVATSKVTVERKVTNKTHTINSHSVKRQQVHKTENIVNGSGDLNHNHEPDMNSVKHILPQSNGEVILPNTDELDKADNNYLLENETFPEALAPTPTPRSPDPPAVTKKPPPRRSPAQRSSPAKTKPQPSPTAATPARRTTSDNAVPESNKARGAMHRTVNPVVTRRQPLSSGSVGGAAASTARRGAPAPALSGAASGAACAVCGRHFAPDRIDKHQEICRKAHAKKRKPFDALKHRLAGTEAEPFINKLRKGPANPASSTKVNKNLNNNWRQKHEEFIQAIRAAKQVQAHLSAGGKLSDLPPPPPSENPDYVACPHCGRRFNQQAAERHIPKCATYQFNKPKPAAKRR</sequence>
<evidence type="ECO:0000256" key="2">
    <source>
        <dbReference type="ARBA" id="ARBA00022723"/>
    </source>
</evidence>
<dbReference type="AlphaFoldDB" id="A0A2H1WHV2"/>
<dbReference type="GO" id="GO:0008270">
    <property type="term" value="F:zinc ion binding"/>
    <property type="evidence" value="ECO:0007669"/>
    <property type="project" value="UniProtKB-KW"/>
</dbReference>
<evidence type="ECO:0000256" key="6">
    <source>
        <dbReference type="PROSITE-ProRule" id="PRU01371"/>
    </source>
</evidence>
<gene>
    <name evidence="9" type="ORF">SFRICE_020139</name>
</gene>
<evidence type="ECO:0000256" key="4">
    <source>
        <dbReference type="ARBA" id="ARBA00022833"/>
    </source>
</evidence>
<dbReference type="EMBL" id="ODYU01008436">
    <property type="protein sequence ID" value="SOQ52044.1"/>
    <property type="molecule type" value="Genomic_DNA"/>
</dbReference>
<feature type="region of interest" description="Disordered" evidence="7">
    <location>
        <begin position="436"/>
        <end position="457"/>
    </location>
</feature>
<keyword evidence="4" id="KW-0862">Zinc</keyword>
<feature type="region of interest" description="Disordered" evidence="7">
    <location>
        <begin position="233"/>
        <end position="327"/>
    </location>
</feature>
<proteinExistence type="inferred from homology"/>
<evidence type="ECO:0000256" key="5">
    <source>
        <dbReference type="ARBA" id="ARBA00023054"/>
    </source>
</evidence>
<protein>
    <submittedName>
        <fullName evidence="9">SFRICE_020139</fullName>
    </submittedName>
</protein>
<dbReference type="PANTHER" id="PTHR14649">
    <property type="entry name" value="ZINC FINGER C2HC DOMAIN-CONTAINING PROTEIN 1C"/>
    <property type="match status" value="1"/>
</dbReference>
<feature type="domain" description="C2HC/C3H-type" evidence="8">
    <location>
        <begin position="342"/>
        <end position="371"/>
    </location>
</feature>
<dbReference type="InterPro" id="IPR049899">
    <property type="entry name" value="Znf_C2HC_C3H"/>
</dbReference>
<dbReference type="Pfam" id="PF13913">
    <property type="entry name" value="zf-C2HC_2"/>
    <property type="match status" value="2"/>
</dbReference>
<feature type="domain" description="C2HC/C3H-type" evidence="8">
    <location>
        <begin position="456"/>
        <end position="485"/>
    </location>
</feature>
<keyword evidence="3 6" id="KW-0863">Zinc-finger</keyword>
<reference evidence="9" key="1">
    <citation type="submission" date="2016-07" db="EMBL/GenBank/DDBJ databases">
        <authorList>
            <person name="Bretaudeau A."/>
        </authorList>
    </citation>
    <scope>NUCLEOTIDE SEQUENCE</scope>
    <source>
        <strain evidence="9">Rice</strain>
        <tissue evidence="9">Whole body</tissue>
    </source>
</reference>
<keyword evidence="2" id="KW-0479">Metal-binding</keyword>
<feature type="compositionally biased region" description="Low complexity" evidence="7">
    <location>
        <begin position="316"/>
        <end position="327"/>
    </location>
</feature>
<feature type="region of interest" description="Disordered" evidence="7">
    <location>
        <begin position="82"/>
        <end position="105"/>
    </location>
</feature>
<evidence type="ECO:0000256" key="7">
    <source>
        <dbReference type="SAM" id="MobiDB-lite"/>
    </source>
</evidence>
<comment type="similarity">
    <text evidence="1">Belongs to the ZC2HC1 family.</text>
</comment>
<evidence type="ECO:0000259" key="8">
    <source>
        <dbReference type="PROSITE" id="PS52027"/>
    </source>
</evidence>
<dbReference type="Gene3D" id="3.30.160.60">
    <property type="entry name" value="Classic Zinc Finger"/>
    <property type="match status" value="2"/>
</dbReference>
<evidence type="ECO:0000256" key="1">
    <source>
        <dbReference type="ARBA" id="ARBA00010843"/>
    </source>
</evidence>
<feature type="compositionally biased region" description="Low complexity" evidence="7">
    <location>
        <begin position="260"/>
        <end position="284"/>
    </location>
</feature>
<feature type="compositionally biased region" description="Pro residues" evidence="7">
    <location>
        <begin position="240"/>
        <end position="249"/>
    </location>
</feature>
<name>A0A2H1WHV2_SPOFR</name>
<dbReference type="PANTHER" id="PTHR14649:SF1">
    <property type="entry name" value="ZINC FINGER C2HC DOMAIN-CONTAINING PROTEIN 1C"/>
    <property type="match status" value="1"/>
</dbReference>
<organism evidence="9">
    <name type="scientific">Spodoptera frugiperda</name>
    <name type="common">Fall armyworm</name>
    <dbReference type="NCBI Taxonomy" id="7108"/>
    <lineage>
        <taxon>Eukaryota</taxon>
        <taxon>Metazoa</taxon>
        <taxon>Ecdysozoa</taxon>
        <taxon>Arthropoda</taxon>
        <taxon>Hexapoda</taxon>
        <taxon>Insecta</taxon>
        <taxon>Pterygota</taxon>
        <taxon>Neoptera</taxon>
        <taxon>Endopterygota</taxon>
        <taxon>Lepidoptera</taxon>
        <taxon>Glossata</taxon>
        <taxon>Ditrysia</taxon>
        <taxon>Noctuoidea</taxon>
        <taxon>Noctuidae</taxon>
        <taxon>Amphipyrinae</taxon>
        <taxon>Spodoptera</taxon>
    </lineage>
</organism>
<feature type="region of interest" description="Disordered" evidence="7">
    <location>
        <begin position="123"/>
        <end position="145"/>
    </location>
</feature>
<dbReference type="PROSITE" id="PS52027">
    <property type="entry name" value="ZF_C2HC_C3H"/>
    <property type="match status" value="2"/>
</dbReference>
<evidence type="ECO:0000256" key="3">
    <source>
        <dbReference type="ARBA" id="ARBA00022771"/>
    </source>
</evidence>
<evidence type="ECO:0000313" key="9">
    <source>
        <dbReference type="EMBL" id="SOQ52044.1"/>
    </source>
</evidence>
<accession>A0A2H1WHV2</accession>
<keyword evidence="5" id="KW-0175">Coiled coil</keyword>